<dbReference type="PANTHER" id="PTHR38009:SF1">
    <property type="entry name" value="CONSERVED HYPOTHETICAL PHAGE TAIL PROTEIN"/>
    <property type="match status" value="1"/>
</dbReference>
<evidence type="ECO:0000313" key="1">
    <source>
        <dbReference type="EMBL" id="OLR92867.1"/>
    </source>
</evidence>
<protein>
    <recommendedName>
        <fullName evidence="3">Phage tail protein</fullName>
    </recommendedName>
</protein>
<dbReference type="EMBL" id="MKQR01000014">
    <property type="protein sequence ID" value="OLR92867.1"/>
    <property type="molecule type" value="Genomic_DNA"/>
</dbReference>
<evidence type="ECO:0008006" key="3">
    <source>
        <dbReference type="Google" id="ProtNLM"/>
    </source>
</evidence>
<dbReference type="InterPro" id="IPR010667">
    <property type="entry name" value="Phage_T4_Gp19"/>
</dbReference>
<dbReference type="STRING" id="1193682.BJP25_19270"/>
<keyword evidence="2" id="KW-1185">Reference proteome</keyword>
<organism evidence="1 2">
    <name type="scientific">Actinokineospora bangkokensis</name>
    <dbReference type="NCBI Taxonomy" id="1193682"/>
    <lineage>
        <taxon>Bacteria</taxon>
        <taxon>Bacillati</taxon>
        <taxon>Actinomycetota</taxon>
        <taxon>Actinomycetes</taxon>
        <taxon>Pseudonocardiales</taxon>
        <taxon>Pseudonocardiaceae</taxon>
        <taxon>Actinokineospora</taxon>
    </lineage>
</organism>
<comment type="caution">
    <text evidence="1">The sequence shown here is derived from an EMBL/GenBank/DDBJ whole genome shotgun (WGS) entry which is preliminary data.</text>
</comment>
<dbReference type="RefSeq" id="WP_075975382.1">
    <property type="nucleotide sequence ID" value="NZ_MKQR01000014.1"/>
</dbReference>
<accession>A0A1Q9LLE9</accession>
<gene>
    <name evidence="1" type="ORF">BJP25_19270</name>
</gene>
<reference evidence="1 2" key="1">
    <citation type="submission" date="2016-10" db="EMBL/GenBank/DDBJ databases">
        <title>The Draft Genome Sequence of Actinokineospora bangkokensis 44EHWT reveals the biosynthetic pathway of antifungal compounds Thailandins with unusual extender unit butylmalonyl-CoA.</title>
        <authorList>
            <person name="Greule A."/>
            <person name="Intra B."/>
            <person name="Flemming S."/>
            <person name="Rommel M.G."/>
            <person name="Panbangred W."/>
            <person name="Bechthold A."/>
        </authorList>
    </citation>
    <scope>NUCLEOTIDE SEQUENCE [LARGE SCALE GENOMIC DNA]</scope>
    <source>
        <strain evidence="1 2">44EHW</strain>
    </source>
</reference>
<dbReference type="PANTHER" id="PTHR38009">
    <property type="entry name" value="CONSERVED HYPOTHETICAL PHAGE TAIL PROTEIN"/>
    <property type="match status" value="1"/>
</dbReference>
<dbReference type="Proteomes" id="UP000186040">
    <property type="component" value="Unassembled WGS sequence"/>
</dbReference>
<sequence length="156" mass="17295">MSMLPKAAEFLFGQVSMTHRFVVRIDHGVYDLGTWSKVTGLTVRWEKLVHRAGNDIKEQVVPGAATYETIKLVRAACTDSATVQRWLAVTSRKFTPLSGAVEMLDFTGMTVLSWELKSFFPIGWSISDFDSGSAKPAMETLELAHSGFLHDEAVAR</sequence>
<evidence type="ECO:0000313" key="2">
    <source>
        <dbReference type="Proteomes" id="UP000186040"/>
    </source>
</evidence>
<name>A0A1Q9LLE9_9PSEU</name>
<dbReference type="Pfam" id="PF06841">
    <property type="entry name" value="Phage_T4_gp19"/>
    <property type="match status" value="1"/>
</dbReference>
<proteinExistence type="predicted"/>
<dbReference type="GO" id="GO:0005198">
    <property type="term" value="F:structural molecule activity"/>
    <property type="evidence" value="ECO:0007669"/>
    <property type="project" value="InterPro"/>
</dbReference>
<dbReference type="InterPro" id="IPR011747">
    <property type="entry name" value="CHP02241"/>
</dbReference>
<dbReference type="AlphaFoldDB" id="A0A1Q9LLE9"/>